<name>A0A3B0T689_9ZZZZ</name>
<dbReference type="PANTHER" id="PTHR42978">
    <property type="entry name" value="QUORUM-QUENCHING LACTONASE YTNP-RELATED-RELATED"/>
    <property type="match status" value="1"/>
</dbReference>
<evidence type="ECO:0000256" key="1">
    <source>
        <dbReference type="ARBA" id="ARBA00001947"/>
    </source>
</evidence>
<evidence type="ECO:0000259" key="6">
    <source>
        <dbReference type="Pfam" id="PF00753"/>
    </source>
</evidence>
<keyword evidence="4 7" id="KW-0378">Hydrolase</keyword>
<accession>A0A3B0T689</accession>
<keyword evidence="3" id="KW-0479">Metal-binding</keyword>
<organism evidence="7">
    <name type="scientific">hydrothermal vent metagenome</name>
    <dbReference type="NCBI Taxonomy" id="652676"/>
    <lineage>
        <taxon>unclassified sequences</taxon>
        <taxon>metagenomes</taxon>
        <taxon>ecological metagenomes</taxon>
    </lineage>
</organism>
<comment type="similarity">
    <text evidence="2">Belongs to the metallo-beta-lactamase superfamily.</text>
</comment>
<evidence type="ECO:0000256" key="2">
    <source>
        <dbReference type="ARBA" id="ARBA00007749"/>
    </source>
</evidence>
<dbReference type="InterPro" id="IPR001279">
    <property type="entry name" value="Metallo-B-lactamas"/>
</dbReference>
<dbReference type="InterPro" id="IPR036866">
    <property type="entry name" value="RibonucZ/Hydroxyglut_hydro"/>
</dbReference>
<dbReference type="InterPro" id="IPR051013">
    <property type="entry name" value="MBL_superfamily_lactonases"/>
</dbReference>
<dbReference type="SUPFAM" id="SSF56281">
    <property type="entry name" value="Metallo-hydrolase/oxidoreductase"/>
    <property type="match status" value="1"/>
</dbReference>
<dbReference type="EMBL" id="UOEH01000614">
    <property type="protein sequence ID" value="VAW07849.1"/>
    <property type="molecule type" value="Genomic_DNA"/>
</dbReference>
<evidence type="ECO:0000313" key="7">
    <source>
        <dbReference type="EMBL" id="VAW07849.1"/>
    </source>
</evidence>
<dbReference type="GO" id="GO:0046872">
    <property type="term" value="F:metal ion binding"/>
    <property type="evidence" value="ECO:0007669"/>
    <property type="project" value="UniProtKB-KW"/>
</dbReference>
<dbReference type="Pfam" id="PF00753">
    <property type="entry name" value="Lactamase_B"/>
    <property type="match status" value="1"/>
</dbReference>
<proteinExistence type="inferred from homology"/>
<keyword evidence="5" id="KW-0862">Zinc</keyword>
<feature type="non-terminal residue" evidence="7">
    <location>
        <position position="1"/>
    </location>
</feature>
<gene>
    <name evidence="7" type="ORF">MNBD_ALPHA05-734</name>
</gene>
<dbReference type="PANTHER" id="PTHR42978:SF2">
    <property type="entry name" value="102 KBASES UNSTABLE REGION: FROM 1 TO 119443"/>
    <property type="match status" value="1"/>
</dbReference>
<comment type="cofactor">
    <cofactor evidence="1">
        <name>Zn(2+)</name>
        <dbReference type="ChEBI" id="CHEBI:29105"/>
    </cofactor>
</comment>
<dbReference type="GO" id="GO:0016787">
    <property type="term" value="F:hydrolase activity"/>
    <property type="evidence" value="ECO:0007669"/>
    <property type="project" value="UniProtKB-KW"/>
</dbReference>
<dbReference type="Gene3D" id="3.60.15.10">
    <property type="entry name" value="Ribonuclease Z/Hydroxyacylglutathione hydrolase-like"/>
    <property type="match status" value="1"/>
</dbReference>
<evidence type="ECO:0000256" key="3">
    <source>
        <dbReference type="ARBA" id="ARBA00022723"/>
    </source>
</evidence>
<protein>
    <submittedName>
        <fullName evidence="7">MBL-fold metallo-hydrolase superfamily</fullName>
    </submittedName>
</protein>
<reference evidence="7" key="1">
    <citation type="submission" date="2018-06" db="EMBL/GenBank/DDBJ databases">
        <authorList>
            <person name="Zhirakovskaya E."/>
        </authorList>
    </citation>
    <scope>NUCLEOTIDE SEQUENCE</scope>
</reference>
<evidence type="ECO:0000256" key="4">
    <source>
        <dbReference type="ARBA" id="ARBA00022801"/>
    </source>
</evidence>
<sequence length="108" mass="11871">PTTEFDGDYDVFGDGSVTILATPGHTPGHTSLLVNLKNSGPVLLTGDLYHLLESREKRIVPTFNTDAEETLRSMDRFEALAAETGARVVIQHVLEDMDVMPKAPEYLD</sequence>
<dbReference type="AlphaFoldDB" id="A0A3B0T689"/>
<evidence type="ECO:0000256" key="5">
    <source>
        <dbReference type="ARBA" id="ARBA00022833"/>
    </source>
</evidence>
<feature type="domain" description="Metallo-beta-lactamase" evidence="6">
    <location>
        <begin position="6"/>
        <end position="84"/>
    </location>
</feature>